<dbReference type="Proteomes" id="UP000436088">
    <property type="component" value="Unassembled WGS sequence"/>
</dbReference>
<gene>
    <name evidence="13" type="ORF">F3Y22_tig00000916pilonHSYRG00183</name>
</gene>
<name>A0A6A3CZG0_HIBSY</name>
<keyword evidence="4 11" id="KW-0732">Signal</keyword>
<protein>
    <submittedName>
        <fullName evidence="13">Vicianin hydrolase</fullName>
    </submittedName>
</protein>
<evidence type="ECO:0000313" key="14">
    <source>
        <dbReference type="Proteomes" id="UP000436088"/>
    </source>
</evidence>
<dbReference type="Pfam" id="PF00560">
    <property type="entry name" value="LRR_1"/>
    <property type="match status" value="2"/>
</dbReference>
<dbReference type="PANTHER" id="PTHR48010:SF1">
    <property type="entry name" value="PROTEIN KINASE DOMAIN-CONTAINING PROTEIN"/>
    <property type="match status" value="1"/>
</dbReference>
<feature type="domain" description="Leucine-rich repeat-containing N-terminal plant-type" evidence="12">
    <location>
        <begin position="26"/>
        <end position="62"/>
    </location>
</feature>
<dbReference type="EMBL" id="VEPZ02000082">
    <property type="protein sequence ID" value="KAE8733887.1"/>
    <property type="molecule type" value="Genomic_DNA"/>
</dbReference>
<evidence type="ECO:0000256" key="5">
    <source>
        <dbReference type="ARBA" id="ARBA00022737"/>
    </source>
</evidence>
<proteinExistence type="predicted"/>
<keyword evidence="13" id="KW-0378">Hydrolase</keyword>
<keyword evidence="6" id="KW-0547">Nucleotide-binding</keyword>
<evidence type="ECO:0000313" key="13">
    <source>
        <dbReference type="EMBL" id="KAE8733887.1"/>
    </source>
</evidence>
<feature type="signal peptide" evidence="11">
    <location>
        <begin position="1"/>
        <end position="22"/>
    </location>
</feature>
<dbReference type="GO" id="GO:0016020">
    <property type="term" value="C:membrane"/>
    <property type="evidence" value="ECO:0007669"/>
    <property type="project" value="UniProtKB-SubCell"/>
</dbReference>
<keyword evidence="3 10" id="KW-0812">Transmembrane</keyword>
<evidence type="ECO:0000256" key="7">
    <source>
        <dbReference type="ARBA" id="ARBA00022840"/>
    </source>
</evidence>
<dbReference type="InterPro" id="IPR001611">
    <property type="entry name" value="Leu-rich_rpt"/>
</dbReference>
<comment type="caution">
    <text evidence="13">The sequence shown here is derived from an EMBL/GenBank/DDBJ whole genome shotgun (WGS) entry which is preliminary data.</text>
</comment>
<evidence type="ECO:0000256" key="9">
    <source>
        <dbReference type="ARBA" id="ARBA00023136"/>
    </source>
</evidence>
<dbReference type="InterPro" id="IPR050994">
    <property type="entry name" value="At_inactive_RLKs"/>
</dbReference>
<dbReference type="FunFam" id="3.80.10.10:FF:000234">
    <property type="entry name" value="Probable inactive receptor kinase RLK902"/>
    <property type="match status" value="1"/>
</dbReference>
<dbReference type="SUPFAM" id="SSF52058">
    <property type="entry name" value="L domain-like"/>
    <property type="match status" value="1"/>
</dbReference>
<dbReference type="AlphaFoldDB" id="A0A6A3CZG0"/>
<dbReference type="Pfam" id="PF08263">
    <property type="entry name" value="LRRNT_2"/>
    <property type="match status" value="1"/>
</dbReference>
<dbReference type="GO" id="GO:0005524">
    <property type="term" value="F:ATP binding"/>
    <property type="evidence" value="ECO:0007669"/>
    <property type="project" value="UniProtKB-KW"/>
</dbReference>
<dbReference type="PRINTS" id="PR00019">
    <property type="entry name" value="LEURICHRPT"/>
</dbReference>
<sequence length="265" mass="28955">MLKKMNSLFIFILGAMFLSIQADPVEDKQALLDFIEHIHHSRSLNWNKEASVCSSWIGVACNSDKSRVVGLHLPGMGFRGPIPPNTLSRLSALEVLSLRSNAISGSFTSDFVELKTLTTLYLQFNDLSGSLPDLSLWNNLTIVDLSNNSLSGEIPDIDIPSLQQLDLSNNDLTGIIPKSLGRFPIWVFSGNTNLSSTTNTLSPLPGQPPNAQPSKKARKLGEPALLGMIIGACVLLCVLISLLIICRRPKRRNRPQELLKVIMGG</sequence>
<feature type="transmembrane region" description="Helical" evidence="10">
    <location>
        <begin position="224"/>
        <end position="246"/>
    </location>
</feature>
<organism evidence="13 14">
    <name type="scientific">Hibiscus syriacus</name>
    <name type="common">Rose of Sharon</name>
    <dbReference type="NCBI Taxonomy" id="106335"/>
    <lineage>
        <taxon>Eukaryota</taxon>
        <taxon>Viridiplantae</taxon>
        <taxon>Streptophyta</taxon>
        <taxon>Embryophyta</taxon>
        <taxon>Tracheophyta</taxon>
        <taxon>Spermatophyta</taxon>
        <taxon>Magnoliopsida</taxon>
        <taxon>eudicotyledons</taxon>
        <taxon>Gunneridae</taxon>
        <taxon>Pentapetalae</taxon>
        <taxon>rosids</taxon>
        <taxon>malvids</taxon>
        <taxon>Malvales</taxon>
        <taxon>Malvaceae</taxon>
        <taxon>Malvoideae</taxon>
        <taxon>Hibiscus</taxon>
    </lineage>
</organism>
<evidence type="ECO:0000256" key="8">
    <source>
        <dbReference type="ARBA" id="ARBA00022989"/>
    </source>
</evidence>
<dbReference type="Gene3D" id="3.80.10.10">
    <property type="entry name" value="Ribonuclease Inhibitor"/>
    <property type="match status" value="1"/>
</dbReference>
<keyword evidence="2" id="KW-0433">Leucine-rich repeat</keyword>
<keyword evidence="7" id="KW-0067">ATP-binding</keyword>
<keyword evidence="8 10" id="KW-1133">Transmembrane helix</keyword>
<comment type="subcellular location">
    <subcellularLocation>
        <location evidence="1">Membrane</location>
    </subcellularLocation>
</comment>
<evidence type="ECO:0000256" key="10">
    <source>
        <dbReference type="SAM" id="Phobius"/>
    </source>
</evidence>
<feature type="chain" id="PRO_5025341388" evidence="11">
    <location>
        <begin position="23"/>
        <end position="265"/>
    </location>
</feature>
<dbReference type="InterPro" id="IPR013210">
    <property type="entry name" value="LRR_N_plant-typ"/>
</dbReference>
<dbReference type="PANTHER" id="PTHR48010">
    <property type="entry name" value="OS05G0588300 PROTEIN"/>
    <property type="match status" value="1"/>
</dbReference>
<accession>A0A6A3CZG0</accession>
<keyword evidence="5" id="KW-0677">Repeat</keyword>
<evidence type="ECO:0000256" key="6">
    <source>
        <dbReference type="ARBA" id="ARBA00022741"/>
    </source>
</evidence>
<evidence type="ECO:0000256" key="4">
    <source>
        <dbReference type="ARBA" id="ARBA00022729"/>
    </source>
</evidence>
<evidence type="ECO:0000259" key="12">
    <source>
        <dbReference type="Pfam" id="PF08263"/>
    </source>
</evidence>
<dbReference type="GO" id="GO:0016787">
    <property type="term" value="F:hydrolase activity"/>
    <property type="evidence" value="ECO:0007669"/>
    <property type="project" value="UniProtKB-KW"/>
</dbReference>
<reference evidence="13" key="1">
    <citation type="submission" date="2019-09" db="EMBL/GenBank/DDBJ databases">
        <title>Draft genome information of white flower Hibiscus syriacus.</title>
        <authorList>
            <person name="Kim Y.-M."/>
        </authorList>
    </citation>
    <scope>NUCLEOTIDE SEQUENCE [LARGE SCALE GENOMIC DNA]</scope>
    <source>
        <strain evidence="13">YM2019G1</strain>
    </source>
</reference>
<keyword evidence="9 10" id="KW-0472">Membrane</keyword>
<evidence type="ECO:0000256" key="3">
    <source>
        <dbReference type="ARBA" id="ARBA00022692"/>
    </source>
</evidence>
<evidence type="ECO:0000256" key="2">
    <source>
        <dbReference type="ARBA" id="ARBA00022614"/>
    </source>
</evidence>
<dbReference type="Pfam" id="PF13855">
    <property type="entry name" value="LRR_8"/>
    <property type="match status" value="1"/>
</dbReference>
<evidence type="ECO:0000256" key="1">
    <source>
        <dbReference type="ARBA" id="ARBA00004370"/>
    </source>
</evidence>
<dbReference type="InterPro" id="IPR032675">
    <property type="entry name" value="LRR_dom_sf"/>
</dbReference>
<evidence type="ECO:0000256" key="11">
    <source>
        <dbReference type="SAM" id="SignalP"/>
    </source>
</evidence>
<keyword evidence="14" id="KW-1185">Reference proteome</keyword>